<dbReference type="PANTHER" id="PTHR22946:SF8">
    <property type="entry name" value="ACETYL XYLAN ESTERASE DOMAIN-CONTAINING PROTEIN"/>
    <property type="match status" value="1"/>
</dbReference>
<proteinExistence type="predicted"/>
<sequence>MKRYILFTVFIAGFIVAQAQQSEESNLCMGHYFTQPEGKTFIDQLKKQYTTKEEWLKRAEVIRQGILEGADLSPLPEKTPLKPRYSKERKYNGYTVRNVAIESLPGVFVTGSLYLPEKMDGKTAGILSPHGHFGDRMQSARVSSDIQNRCISFAKMGAVVFVYDMVGYGEMAAYGWEHNHSKALKQQIWNSIRALDFLLSLDNIDPERIAVTGASGGGTQTFMLTAVDKRVKVSAPVVQVSAHFFGGCVCESGMPVHKSDHHQTNNVEIAALTAPRPLLLVSDGGDWTLNTPKVEFPHIQYIFKLMDVEERVENVHFPDEGHGYQFSKRKAVYPFLAKYLNLNLNAVLDDKGEITEEGNVIEPYETLKIFTASNPLPDYAVRTNDDVVW</sequence>
<dbReference type="InterPro" id="IPR050261">
    <property type="entry name" value="FrsA_esterase"/>
</dbReference>
<reference evidence="3 4" key="1">
    <citation type="submission" date="2019-11" db="EMBL/GenBank/DDBJ databases">
        <authorList>
            <person name="Zheng R.K."/>
            <person name="Sun C.M."/>
        </authorList>
    </citation>
    <scope>NUCLEOTIDE SEQUENCE [LARGE SCALE GENOMIC DNA]</scope>
    <source>
        <strain evidence="3 4">WC007</strain>
    </source>
</reference>
<dbReference type="InterPro" id="IPR001375">
    <property type="entry name" value="Peptidase_S9_cat"/>
</dbReference>
<dbReference type="RefSeq" id="WP_158871227.1">
    <property type="nucleotide sequence ID" value="NZ_CP046401.1"/>
</dbReference>
<dbReference type="PANTHER" id="PTHR22946">
    <property type="entry name" value="DIENELACTONE HYDROLASE DOMAIN-CONTAINING PROTEIN-RELATED"/>
    <property type="match status" value="1"/>
</dbReference>
<name>A0A6I6JW63_9BACT</name>
<dbReference type="KEGG" id="mcos:GM418_28130"/>
<keyword evidence="1" id="KW-0732">Signal</keyword>
<feature type="signal peptide" evidence="1">
    <location>
        <begin position="1"/>
        <end position="19"/>
    </location>
</feature>
<dbReference type="AlphaFoldDB" id="A0A6I6JW63"/>
<feature type="chain" id="PRO_5026123430" evidence="1">
    <location>
        <begin position="20"/>
        <end position="389"/>
    </location>
</feature>
<dbReference type="Pfam" id="PF00326">
    <property type="entry name" value="Peptidase_S9"/>
    <property type="match status" value="1"/>
</dbReference>
<dbReference type="GO" id="GO:0008236">
    <property type="term" value="F:serine-type peptidase activity"/>
    <property type="evidence" value="ECO:0007669"/>
    <property type="project" value="InterPro"/>
</dbReference>
<keyword evidence="4" id="KW-1185">Reference proteome</keyword>
<evidence type="ECO:0000259" key="2">
    <source>
        <dbReference type="Pfam" id="PF00326"/>
    </source>
</evidence>
<dbReference type="InterPro" id="IPR029058">
    <property type="entry name" value="AB_hydrolase_fold"/>
</dbReference>
<feature type="domain" description="Peptidase S9 prolyl oligopeptidase catalytic" evidence="2">
    <location>
        <begin position="150"/>
        <end position="243"/>
    </location>
</feature>
<gene>
    <name evidence="3" type="ORF">GM418_28130</name>
</gene>
<accession>A0A6I6JW63</accession>
<evidence type="ECO:0000313" key="3">
    <source>
        <dbReference type="EMBL" id="QGY47395.1"/>
    </source>
</evidence>
<evidence type="ECO:0000313" key="4">
    <source>
        <dbReference type="Proteomes" id="UP000428260"/>
    </source>
</evidence>
<dbReference type="GO" id="GO:0006508">
    <property type="term" value="P:proteolysis"/>
    <property type="evidence" value="ECO:0007669"/>
    <property type="project" value="InterPro"/>
</dbReference>
<dbReference type="Gene3D" id="3.40.50.1820">
    <property type="entry name" value="alpha/beta hydrolase"/>
    <property type="match status" value="1"/>
</dbReference>
<dbReference type="Proteomes" id="UP000428260">
    <property type="component" value="Chromosome"/>
</dbReference>
<dbReference type="SUPFAM" id="SSF53474">
    <property type="entry name" value="alpha/beta-Hydrolases"/>
    <property type="match status" value="1"/>
</dbReference>
<dbReference type="EMBL" id="CP046401">
    <property type="protein sequence ID" value="QGY47395.1"/>
    <property type="molecule type" value="Genomic_DNA"/>
</dbReference>
<protein>
    <submittedName>
        <fullName evidence="3">Prolyl oligopeptidase family serine peptidase</fullName>
    </submittedName>
</protein>
<evidence type="ECO:0000256" key="1">
    <source>
        <dbReference type="SAM" id="SignalP"/>
    </source>
</evidence>
<organism evidence="3 4">
    <name type="scientific">Maribellus comscasis</name>
    <dbReference type="NCBI Taxonomy" id="2681766"/>
    <lineage>
        <taxon>Bacteria</taxon>
        <taxon>Pseudomonadati</taxon>
        <taxon>Bacteroidota</taxon>
        <taxon>Bacteroidia</taxon>
        <taxon>Marinilabiliales</taxon>
        <taxon>Prolixibacteraceae</taxon>
        <taxon>Maribellus</taxon>
    </lineage>
</organism>